<evidence type="ECO:0000256" key="1">
    <source>
        <dbReference type="ARBA" id="ARBA00004141"/>
    </source>
</evidence>
<dbReference type="GO" id="GO:0033281">
    <property type="term" value="C:TAT protein transport complex"/>
    <property type="evidence" value="ECO:0007669"/>
    <property type="project" value="TreeGrafter"/>
</dbReference>
<sequence length="95" mass="10987">MNVKDMPLMEHIVELRKRLVIIAIFLSPLWWLVFFLAKPVIVYLQNTDEAATLTLNAFKLTDPLYVFMQFAFVIALVLTCPVILYQLWAFVSPGL</sequence>
<dbReference type="PANTHER" id="PTHR30371:SF0">
    <property type="entry name" value="SEC-INDEPENDENT PROTEIN TRANSLOCASE PROTEIN TATC, CHLOROPLASTIC-RELATED"/>
    <property type="match status" value="1"/>
</dbReference>
<dbReference type="Proteomes" id="UP000464658">
    <property type="component" value="Chromosome"/>
</dbReference>
<gene>
    <name evidence="6" type="ORF">BsIDN1_10280</name>
</gene>
<accession>A0A5S9M1E7</accession>
<evidence type="ECO:0000256" key="5">
    <source>
        <dbReference type="SAM" id="Phobius"/>
    </source>
</evidence>
<dbReference type="GO" id="GO:0065002">
    <property type="term" value="P:intracellular protein transmembrane transport"/>
    <property type="evidence" value="ECO:0007669"/>
    <property type="project" value="TreeGrafter"/>
</dbReference>
<evidence type="ECO:0000313" key="6">
    <source>
        <dbReference type="EMBL" id="BBP87410.1"/>
    </source>
</evidence>
<evidence type="ECO:0000256" key="2">
    <source>
        <dbReference type="ARBA" id="ARBA00022692"/>
    </source>
</evidence>
<keyword evidence="3 5" id="KW-1133">Transmembrane helix</keyword>
<keyword evidence="4 5" id="KW-0472">Membrane</keyword>
<dbReference type="AlphaFoldDB" id="A0A5S9M1E7"/>
<dbReference type="Pfam" id="PF00902">
    <property type="entry name" value="TatC"/>
    <property type="match status" value="1"/>
</dbReference>
<dbReference type="PRINTS" id="PR01840">
    <property type="entry name" value="TATCFAMILY"/>
</dbReference>
<dbReference type="EMBL" id="AP021906">
    <property type="protein sequence ID" value="BBP87410.1"/>
    <property type="molecule type" value="Genomic_DNA"/>
</dbReference>
<proteinExistence type="predicted"/>
<evidence type="ECO:0000313" key="7">
    <source>
        <dbReference type="Proteomes" id="UP000464658"/>
    </source>
</evidence>
<keyword evidence="2 5" id="KW-0812">Transmembrane</keyword>
<evidence type="ECO:0000256" key="3">
    <source>
        <dbReference type="ARBA" id="ARBA00022989"/>
    </source>
</evidence>
<dbReference type="GO" id="GO:0009977">
    <property type="term" value="F:proton motive force dependent protein transmembrane transporter activity"/>
    <property type="evidence" value="ECO:0007669"/>
    <property type="project" value="TreeGrafter"/>
</dbReference>
<organism evidence="6 7">
    <name type="scientific">Bacillus safensis</name>
    <dbReference type="NCBI Taxonomy" id="561879"/>
    <lineage>
        <taxon>Bacteria</taxon>
        <taxon>Bacillati</taxon>
        <taxon>Bacillota</taxon>
        <taxon>Bacilli</taxon>
        <taxon>Bacillales</taxon>
        <taxon>Bacillaceae</taxon>
        <taxon>Bacillus</taxon>
    </lineage>
</organism>
<evidence type="ECO:0000256" key="4">
    <source>
        <dbReference type="ARBA" id="ARBA00023136"/>
    </source>
</evidence>
<dbReference type="GO" id="GO:0043953">
    <property type="term" value="P:protein transport by the Tat complex"/>
    <property type="evidence" value="ECO:0007669"/>
    <property type="project" value="TreeGrafter"/>
</dbReference>
<feature type="transmembrane region" description="Helical" evidence="5">
    <location>
        <begin position="64"/>
        <end position="91"/>
    </location>
</feature>
<protein>
    <submittedName>
        <fullName evidence="6">Uncharacterized protein</fullName>
    </submittedName>
</protein>
<feature type="transmembrane region" description="Helical" evidence="5">
    <location>
        <begin position="20"/>
        <end position="44"/>
    </location>
</feature>
<dbReference type="PANTHER" id="PTHR30371">
    <property type="entry name" value="SEC-INDEPENDENT PROTEIN TRANSLOCASE PROTEIN TATC"/>
    <property type="match status" value="1"/>
</dbReference>
<dbReference type="InterPro" id="IPR002033">
    <property type="entry name" value="TatC"/>
</dbReference>
<reference evidence="6 7" key="1">
    <citation type="submission" date="2019-12" db="EMBL/GenBank/DDBJ databases">
        <title>Full genome sequence of a Bacillus safensis strain isolated from commercially available natto in Indonesia.</title>
        <authorList>
            <person name="Yoshida M."/>
            <person name="Uomi M."/>
            <person name="Waturangi D."/>
            <person name="Ekaputri J.J."/>
            <person name="Setiamarga D.H.E."/>
        </authorList>
    </citation>
    <scope>NUCLEOTIDE SEQUENCE [LARGE SCALE GENOMIC DNA]</scope>
    <source>
        <strain evidence="6 7">IDN1</strain>
    </source>
</reference>
<comment type="subcellular location">
    <subcellularLocation>
        <location evidence="1">Membrane</location>
        <topology evidence="1">Multi-pass membrane protein</topology>
    </subcellularLocation>
</comment>
<name>A0A5S9M1E7_BACIA</name>